<feature type="transmembrane region" description="Helical" evidence="7">
    <location>
        <begin position="550"/>
        <end position="571"/>
    </location>
</feature>
<reference evidence="9 10" key="1">
    <citation type="journal article" date="2014" name="Nature">
        <title>An environmental bacterial taxon with a large and distinct metabolic repertoire.</title>
        <authorList>
            <person name="Wilson M.C."/>
            <person name="Mori T."/>
            <person name="Ruckert C."/>
            <person name="Uria A.R."/>
            <person name="Helf M.J."/>
            <person name="Takada K."/>
            <person name="Gernert C."/>
            <person name="Steffens U.A."/>
            <person name="Heycke N."/>
            <person name="Schmitt S."/>
            <person name="Rinke C."/>
            <person name="Helfrich E.J."/>
            <person name="Brachmann A.O."/>
            <person name="Gurgui C."/>
            <person name="Wakimoto T."/>
            <person name="Kracht M."/>
            <person name="Crusemann M."/>
            <person name="Hentschel U."/>
            <person name="Abe I."/>
            <person name="Matsunaga S."/>
            <person name="Kalinowski J."/>
            <person name="Takeyama H."/>
            <person name="Piel J."/>
        </authorList>
    </citation>
    <scope>NUCLEOTIDE SEQUENCE [LARGE SCALE GENOMIC DNA]</scope>
    <source>
        <strain evidence="10">TSY1</strain>
    </source>
</reference>
<proteinExistence type="inferred from homology"/>
<dbReference type="GO" id="GO:0005886">
    <property type="term" value="C:plasma membrane"/>
    <property type="evidence" value="ECO:0007669"/>
    <property type="project" value="UniProtKB-SubCell"/>
</dbReference>
<name>W4L5Q6_ENTF1</name>
<dbReference type="GO" id="GO:0055085">
    <property type="term" value="P:transmembrane transport"/>
    <property type="evidence" value="ECO:0007669"/>
    <property type="project" value="InterPro"/>
</dbReference>
<dbReference type="InterPro" id="IPR035906">
    <property type="entry name" value="MetI-like_sf"/>
</dbReference>
<accession>W4L5Q6</accession>
<dbReference type="PATRIC" id="fig|1429438.4.peg.7684"/>
<evidence type="ECO:0000256" key="1">
    <source>
        <dbReference type="ARBA" id="ARBA00004651"/>
    </source>
</evidence>
<keyword evidence="4 7" id="KW-0812">Transmembrane</keyword>
<dbReference type="EMBL" id="AZHW01001326">
    <property type="protein sequence ID" value="ETW93025.1"/>
    <property type="molecule type" value="Genomic_DNA"/>
</dbReference>
<feature type="transmembrane region" description="Helical" evidence="7">
    <location>
        <begin position="222"/>
        <end position="243"/>
    </location>
</feature>
<feature type="transmembrane region" description="Helical" evidence="7">
    <location>
        <begin position="380"/>
        <end position="406"/>
    </location>
</feature>
<dbReference type="InterPro" id="IPR000515">
    <property type="entry name" value="MetI-like"/>
</dbReference>
<comment type="caution">
    <text evidence="9">The sequence shown here is derived from an EMBL/GenBank/DDBJ whole genome shotgun (WGS) entry which is preliminary data.</text>
</comment>
<dbReference type="CDD" id="cd06261">
    <property type="entry name" value="TM_PBP2"/>
    <property type="match status" value="2"/>
</dbReference>
<keyword evidence="2 7" id="KW-0813">Transport</keyword>
<keyword evidence="10" id="KW-1185">Reference proteome</keyword>
<evidence type="ECO:0000256" key="6">
    <source>
        <dbReference type="ARBA" id="ARBA00023136"/>
    </source>
</evidence>
<evidence type="ECO:0000256" key="2">
    <source>
        <dbReference type="ARBA" id="ARBA00022448"/>
    </source>
</evidence>
<evidence type="ECO:0000313" key="9">
    <source>
        <dbReference type="EMBL" id="ETW93025.1"/>
    </source>
</evidence>
<feature type="domain" description="ABC transmembrane type-1" evidence="8">
    <location>
        <begin position="89"/>
        <end position="302"/>
    </location>
</feature>
<dbReference type="Pfam" id="PF00528">
    <property type="entry name" value="BPD_transp_1"/>
    <property type="match status" value="2"/>
</dbReference>
<dbReference type="PANTHER" id="PTHR43744">
    <property type="entry name" value="ABC TRANSPORTER PERMEASE PROTEIN MG189-RELATED-RELATED"/>
    <property type="match status" value="1"/>
</dbReference>
<evidence type="ECO:0000259" key="8">
    <source>
        <dbReference type="PROSITE" id="PS50928"/>
    </source>
</evidence>
<keyword evidence="3" id="KW-1003">Cell membrane</keyword>
<feature type="transmembrane region" description="Helical" evidence="7">
    <location>
        <begin position="32"/>
        <end position="58"/>
    </location>
</feature>
<feature type="transmembrane region" description="Helical" evidence="7">
    <location>
        <begin position="449"/>
        <end position="470"/>
    </location>
</feature>
<comment type="similarity">
    <text evidence="7">Belongs to the binding-protein-dependent transport system permease family.</text>
</comment>
<dbReference type="HOGENOM" id="CLU_465962_0_0_7"/>
<feature type="transmembrane region" description="Helical" evidence="7">
    <location>
        <begin position="317"/>
        <end position="338"/>
    </location>
</feature>
<dbReference type="Gene3D" id="1.10.3720.10">
    <property type="entry name" value="MetI-like"/>
    <property type="match status" value="2"/>
</dbReference>
<keyword evidence="6 7" id="KW-0472">Membrane</keyword>
<feature type="transmembrane region" description="Helical" evidence="7">
    <location>
        <begin position="418"/>
        <end position="443"/>
    </location>
</feature>
<evidence type="ECO:0000256" key="7">
    <source>
        <dbReference type="RuleBase" id="RU363032"/>
    </source>
</evidence>
<feature type="transmembrane region" description="Helical" evidence="7">
    <location>
        <begin position="126"/>
        <end position="146"/>
    </location>
</feature>
<comment type="subcellular location">
    <subcellularLocation>
        <location evidence="1 7">Cell membrane</location>
        <topology evidence="1 7">Multi-pass membrane protein</topology>
    </subcellularLocation>
</comment>
<dbReference type="SUPFAM" id="SSF161098">
    <property type="entry name" value="MetI-like"/>
    <property type="match status" value="2"/>
</dbReference>
<dbReference type="Proteomes" id="UP000019141">
    <property type="component" value="Unassembled WGS sequence"/>
</dbReference>
<keyword evidence="5 7" id="KW-1133">Transmembrane helix</keyword>
<sequence>MAKQAAVLDNSVSAQPLQFSLSRRMIDHLTGWLLSLPSLFLMGVLLIGLVMVVVLLSFTDWTLGDEAFAWIGSENYREMLGEETFWKALVNTFIYVGIVVPSSVALGLGAALLIESLALGKGLWRSVYFLPVMSTLIAMAIVWEFLLHPKFGMLSLALGWLGIDSPFWLTTAETALPALCVIAIWQAVGFNMVLFMAGLTSIPRELYDALEMDGARTTWDRFWTVTWPLLSPVTMFVVVISAIRSFQVFDTVHVLTQGGPDNASMVLVYAIYQEAFEFFRSSYAAGLTVVFLIFIFILTLIKVFFIEKRVYLKRSWGVELIKHTVLVIGAVFILAPFVEMLSTSIKAESEIYEATLRLWPHIPDFANYHEALTEQPLLRYMLNGLIVTVSIFFLQVLIALPCAYALAKLRWWGRDMVFALVLLCLLIPPHTIAIPLYLLFYRIGILDSYAALIVPWTISVFGIFLMRQFFKTVPDDLVDAARMDGISEFGIVWRVMLPTAIPALIAFGIFSVVAHWNDYFWPLVVLSSEEYYTPPLGVANFRNEEWGSSYGPLMATAAIIIAPLVIAFLLAQRRFIEGITFTGMK</sequence>
<feature type="transmembrane region" description="Helical" evidence="7">
    <location>
        <begin position="283"/>
        <end position="305"/>
    </location>
</feature>
<evidence type="ECO:0000313" key="10">
    <source>
        <dbReference type="Proteomes" id="UP000019141"/>
    </source>
</evidence>
<feature type="transmembrane region" description="Helical" evidence="7">
    <location>
        <begin position="93"/>
        <end position="114"/>
    </location>
</feature>
<dbReference type="PANTHER" id="PTHR43744:SF12">
    <property type="entry name" value="ABC TRANSPORTER PERMEASE PROTEIN MG189-RELATED"/>
    <property type="match status" value="1"/>
</dbReference>
<protein>
    <recommendedName>
        <fullName evidence="8">ABC transmembrane type-1 domain-containing protein</fullName>
    </recommendedName>
</protein>
<evidence type="ECO:0000256" key="4">
    <source>
        <dbReference type="ARBA" id="ARBA00022692"/>
    </source>
</evidence>
<feature type="domain" description="ABC transmembrane type-1" evidence="8">
    <location>
        <begin position="381"/>
        <end position="571"/>
    </location>
</feature>
<evidence type="ECO:0000256" key="5">
    <source>
        <dbReference type="ARBA" id="ARBA00022989"/>
    </source>
</evidence>
<feature type="transmembrane region" description="Helical" evidence="7">
    <location>
        <begin position="491"/>
        <end position="516"/>
    </location>
</feature>
<dbReference type="PROSITE" id="PS50928">
    <property type="entry name" value="ABC_TM1"/>
    <property type="match status" value="2"/>
</dbReference>
<evidence type="ECO:0000256" key="3">
    <source>
        <dbReference type="ARBA" id="ARBA00022475"/>
    </source>
</evidence>
<dbReference type="AlphaFoldDB" id="W4L5Q6"/>
<gene>
    <name evidence="9" type="ORF">ETSY1_41050</name>
</gene>
<organism evidence="9 10">
    <name type="scientific">Entotheonella factor</name>
    <dbReference type="NCBI Taxonomy" id="1429438"/>
    <lineage>
        <taxon>Bacteria</taxon>
        <taxon>Pseudomonadati</taxon>
        <taxon>Nitrospinota/Tectimicrobiota group</taxon>
        <taxon>Candidatus Tectimicrobiota</taxon>
        <taxon>Candidatus Entotheonellia</taxon>
        <taxon>Candidatus Entotheonellales</taxon>
        <taxon>Candidatus Entotheonellaceae</taxon>
        <taxon>Candidatus Entotheonella</taxon>
    </lineage>
</organism>
<feature type="transmembrane region" description="Helical" evidence="7">
    <location>
        <begin position="175"/>
        <end position="202"/>
    </location>
</feature>